<proteinExistence type="predicted"/>
<dbReference type="AlphaFoldDB" id="A0A0G0MMT1"/>
<dbReference type="InterPro" id="IPR012902">
    <property type="entry name" value="N_methyl_site"/>
</dbReference>
<name>A0A0G0MMT1_9BACT</name>
<keyword evidence="1" id="KW-1133">Transmembrane helix</keyword>
<evidence type="ECO:0000313" key="3">
    <source>
        <dbReference type="Proteomes" id="UP000033935"/>
    </source>
</evidence>
<keyword evidence="1" id="KW-0472">Membrane</keyword>
<keyword evidence="1" id="KW-0812">Transmembrane</keyword>
<dbReference type="PANTHER" id="PTHR30093:SF2">
    <property type="entry name" value="TYPE II SECRETION SYSTEM PROTEIN H"/>
    <property type="match status" value="1"/>
</dbReference>
<feature type="transmembrane region" description="Helical" evidence="1">
    <location>
        <begin position="20"/>
        <end position="41"/>
    </location>
</feature>
<dbReference type="InterPro" id="IPR045584">
    <property type="entry name" value="Pilin-like"/>
</dbReference>
<dbReference type="SUPFAM" id="SSF54523">
    <property type="entry name" value="Pili subunits"/>
    <property type="match status" value="1"/>
</dbReference>
<dbReference type="Proteomes" id="UP000033935">
    <property type="component" value="Unassembled WGS sequence"/>
</dbReference>
<gene>
    <name evidence="2" type="ORF">UT30_C0008G0045</name>
</gene>
<reference evidence="2 3" key="1">
    <citation type="journal article" date="2015" name="Nature">
        <title>rRNA introns, odd ribosomes, and small enigmatic genomes across a large radiation of phyla.</title>
        <authorList>
            <person name="Brown C.T."/>
            <person name="Hug L.A."/>
            <person name="Thomas B.C."/>
            <person name="Sharon I."/>
            <person name="Castelle C.J."/>
            <person name="Singh A."/>
            <person name="Wilkins M.J."/>
            <person name="Williams K.H."/>
            <person name="Banfield J.F."/>
        </authorList>
    </citation>
    <scope>NUCLEOTIDE SEQUENCE [LARGE SCALE GENOMIC DNA]</scope>
</reference>
<sequence>MSIKGEKIICPLRKKLYFTLLELLIVISIIAILASLLLPGLKAAKDRARMIQCSGNLRNIGTCLTSYIGDNNDWCPVGWMEASQGGCGAWTSQNGLIGYALNNPKYADYATSSYYRYLKGTIFDCPGIKLLPIESDYLANPTEKEYNPYGWNSYGWGTTGMGYKCNPVANQLYHVRSLSVSPDTIALSDIRKRLNTSGLSTFCEPRRNWYEADTVPTFGPRHINKGNALFFDCHVEAKKTSDIAGLDTESVLSKRKYWTHNKD</sequence>
<organism evidence="2 3">
    <name type="scientific">Candidatus Uhrbacteria bacterium GW2011_GWF2_39_13</name>
    <dbReference type="NCBI Taxonomy" id="1618995"/>
    <lineage>
        <taxon>Bacteria</taxon>
        <taxon>Candidatus Uhriibacteriota</taxon>
    </lineage>
</organism>
<evidence type="ECO:0000256" key="1">
    <source>
        <dbReference type="SAM" id="Phobius"/>
    </source>
</evidence>
<dbReference type="Gene3D" id="3.30.700.10">
    <property type="entry name" value="Glycoprotein, Type 4 Pilin"/>
    <property type="match status" value="1"/>
</dbReference>
<comment type="caution">
    <text evidence="2">The sequence shown here is derived from an EMBL/GenBank/DDBJ whole genome shotgun (WGS) entry which is preliminary data.</text>
</comment>
<evidence type="ECO:0000313" key="2">
    <source>
        <dbReference type="EMBL" id="KKR04423.1"/>
    </source>
</evidence>
<protein>
    <recommendedName>
        <fullName evidence="4">General secretion pathway protein G</fullName>
    </recommendedName>
</protein>
<dbReference type="PANTHER" id="PTHR30093">
    <property type="entry name" value="GENERAL SECRETION PATHWAY PROTEIN G"/>
    <property type="match status" value="1"/>
</dbReference>
<dbReference type="EMBL" id="LBWG01000008">
    <property type="protein sequence ID" value="KKR04423.1"/>
    <property type="molecule type" value="Genomic_DNA"/>
</dbReference>
<evidence type="ECO:0008006" key="4">
    <source>
        <dbReference type="Google" id="ProtNLM"/>
    </source>
</evidence>
<dbReference type="NCBIfam" id="TIGR02532">
    <property type="entry name" value="IV_pilin_GFxxxE"/>
    <property type="match status" value="1"/>
</dbReference>
<accession>A0A0G0MMT1</accession>